<protein>
    <submittedName>
        <fullName evidence="1">Uncharacterized protein</fullName>
    </submittedName>
</protein>
<dbReference type="Proteomes" id="UP001157006">
    <property type="component" value="Chromosome 5"/>
</dbReference>
<evidence type="ECO:0000313" key="2">
    <source>
        <dbReference type="Proteomes" id="UP001157006"/>
    </source>
</evidence>
<reference evidence="1 2" key="1">
    <citation type="submission" date="2023-01" db="EMBL/GenBank/DDBJ databases">
        <authorList>
            <person name="Kreplak J."/>
        </authorList>
    </citation>
    <scope>NUCLEOTIDE SEQUENCE [LARGE SCALE GENOMIC DNA]</scope>
</reference>
<name>A0AAV1ANB2_VICFA</name>
<dbReference type="AlphaFoldDB" id="A0AAV1ANB2"/>
<keyword evidence="2" id="KW-1185">Reference proteome</keyword>
<proteinExistence type="predicted"/>
<evidence type="ECO:0000313" key="1">
    <source>
        <dbReference type="EMBL" id="CAI8611995.1"/>
    </source>
</evidence>
<organism evidence="1 2">
    <name type="scientific">Vicia faba</name>
    <name type="common">Broad bean</name>
    <name type="synonym">Faba vulgaris</name>
    <dbReference type="NCBI Taxonomy" id="3906"/>
    <lineage>
        <taxon>Eukaryota</taxon>
        <taxon>Viridiplantae</taxon>
        <taxon>Streptophyta</taxon>
        <taxon>Embryophyta</taxon>
        <taxon>Tracheophyta</taxon>
        <taxon>Spermatophyta</taxon>
        <taxon>Magnoliopsida</taxon>
        <taxon>eudicotyledons</taxon>
        <taxon>Gunneridae</taxon>
        <taxon>Pentapetalae</taxon>
        <taxon>rosids</taxon>
        <taxon>fabids</taxon>
        <taxon>Fabales</taxon>
        <taxon>Fabaceae</taxon>
        <taxon>Papilionoideae</taxon>
        <taxon>50 kb inversion clade</taxon>
        <taxon>NPAAA clade</taxon>
        <taxon>Hologalegina</taxon>
        <taxon>IRL clade</taxon>
        <taxon>Fabeae</taxon>
        <taxon>Vicia</taxon>
    </lineage>
</organism>
<accession>A0AAV1ANB2</accession>
<sequence length="147" mass="17660">MTYSPPLIPKKSRTKVQASKSRPDKRIKMKYFKAQIVEALCHKILYMKPRNWGKAGDNYLYLMWALINDSELNWVKFIVNRMIHYKDNPKRPLFFSYFVQQILEVNMIVSKEEDLTRAPKILDYGGVSKMRYYKDSNGDYYYLKEYC</sequence>
<dbReference type="EMBL" id="OX451740">
    <property type="protein sequence ID" value="CAI8611995.1"/>
    <property type="molecule type" value="Genomic_DNA"/>
</dbReference>
<gene>
    <name evidence="1" type="ORF">VFH_V012520</name>
</gene>